<dbReference type="Proteomes" id="UP000756132">
    <property type="component" value="Chromosome 4"/>
</dbReference>
<gene>
    <name evidence="2" type="ORF">CLAFUR5_04075</name>
</gene>
<reference evidence="2" key="1">
    <citation type="submission" date="2021-12" db="EMBL/GenBank/DDBJ databases">
        <authorList>
            <person name="Zaccaron A."/>
            <person name="Stergiopoulos I."/>
        </authorList>
    </citation>
    <scope>NUCLEOTIDE SEQUENCE</scope>
    <source>
        <strain evidence="2">Race5_Kim</strain>
    </source>
</reference>
<protein>
    <submittedName>
        <fullName evidence="2">Uncharacterized protein</fullName>
    </submittedName>
</protein>
<feature type="region of interest" description="Disordered" evidence="1">
    <location>
        <begin position="90"/>
        <end position="126"/>
    </location>
</feature>
<reference evidence="2" key="2">
    <citation type="journal article" date="2022" name="Microb. Genom.">
        <title>A chromosome-scale genome assembly of the tomato pathogen Cladosporium fulvum reveals a compartmentalized genome architecture and the presence of a dispensable chromosome.</title>
        <authorList>
            <person name="Zaccaron A.Z."/>
            <person name="Chen L.H."/>
            <person name="Samaras A."/>
            <person name="Stergiopoulos I."/>
        </authorList>
    </citation>
    <scope>NUCLEOTIDE SEQUENCE</scope>
    <source>
        <strain evidence="2">Race5_Kim</strain>
    </source>
</reference>
<keyword evidence="3" id="KW-1185">Reference proteome</keyword>
<name>A0A9Q8P7E0_PASFU</name>
<feature type="compositionally biased region" description="Basic and acidic residues" evidence="1">
    <location>
        <begin position="103"/>
        <end position="113"/>
    </location>
</feature>
<dbReference type="AlphaFoldDB" id="A0A9Q8P7E0"/>
<evidence type="ECO:0000256" key="1">
    <source>
        <dbReference type="SAM" id="MobiDB-lite"/>
    </source>
</evidence>
<dbReference type="EMBL" id="CP090166">
    <property type="protein sequence ID" value="UJO16004.1"/>
    <property type="molecule type" value="Genomic_DNA"/>
</dbReference>
<organism evidence="2 3">
    <name type="scientific">Passalora fulva</name>
    <name type="common">Tomato leaf mold</name>
    <name type="synonym">Cladosporium fulvum</name>
    <dbReference type="NCBI Taxonomy" id="5499"/>
    <lineage>
        <taxon>Eukaryota</taxon>
        <taxon>Fungi</taxon>
        <taxon>Dikarya</taxon>
        <taxon>Ascomycota</taxon>
        <taxon>Pezizomycotina</taxon>
        <taxon>Dothideomycetes</taxon>
        <taxon>Dothideomycetidae</taxon>
        <taxon>Mycosphaerellales</taxon>
        <taxon>Mycosphaerellaceae</taxon>
        <taxon>Fulvia</taxon>
    </lineage>
</organism>
<accession>A0A9Q8P7E0</accession>
<sequence>MGKKRGNNNNNSNKRGGSDTSESVQAAKVRRNSAKFTMSPDAIVNDCYGDNGRLRDFLTEETVLNDGIVRYRVGNKDRDFDLTNNTGNFKVGGVNLRDHKKQKLEEDEKEAAQKKKQQAKSGKARK</sequence>
<dbReference type="KEGG" id="ffu:CLAFUR5_04075"/>
<evidence type="ECO:0000313" key="2">
    <source>
        <dbReference type="EMBL" id="UJO16004.1"/>
    </source>
</evidence>
<dbReference type="RefSeq" id="XP_047760370.1">
    <property type="nucleotide sequence ID" value="XM_047903223.1"/>
</dbReference>
<evidence type="ECO:0000313" key="3">
    <source>
        <dbReference type="Proteomes" id="UP000756132"/>
    </source>
</evidence>
<dbReference type="OMA" id="AIVNDCY"/>
<feature type="region of interest" description="Disordered" evidence="1">
    <location>
        <begin position="1"/>
        <end position="35"/>
    </location>
</feature>
<feature type="compositionally biased region" description="Basic residues" evidence="1">
    <location>
        <begin position="114"/>
        <end position="126"/>
    </location>
</feature>
<proteinExistence type="predicted"/>
<dbReference type="GeneID" id="71983953"/>